<dbReference type="GO" id="GO:0005524">
    <property type="term" value="F:ATP binding"/>
    <property type="evidence" value="ECO:0007669"/>
    <property type="project" value="UniProtKB-UniRule"/>
</dbReference>
<keyword evidence="3 8" id="KW-0436">Ligase</keyword>
<comment type="domain">
    <text evidence="8">The N-terminal region contains the highly conserved SGGXDS motif, predicted to be a P-loop motif involved in ATP binding.</text>
</comment>
<sequence length="478" mass="56717">MNKEGEVTRKLRQKFFIKGEIQGYLSENASVLLAVSGGVDSMVLLDLMVEAQKKWNFFLEVIHINHQLREESVQEKAYLKEYCHLHQLPLIIETWEKPAKKAIETAARQFRYQMFDKHMKLANHHCLMTAHHGDDQMETVLMKVLRGGQLGTYAGIKENQPFSSGQLIRPLLEFSKEQLYQYAAEQQLVYFEDHTNQALDIQRNRLRHLVIPQLKQENPKAMSHFQQFSQQIQWADQLISRYMKQILIANVHEEKNAFHFSWKLLETMPLEECYYFLYALFEYTVAKTKIVIKEQQIHLIMQQIYQPKGQWQITLEGGWVLQRIYEEVYLIKNKNKKKEPMEETYPLKPNQRIVLNETEWIGLFTPEEIEKARTVDNWSEFSHELWLSPQQELVVGKQQAGERIALTKKLNKKIARYFIDNKIPTAQRQKAWVVRDENKNIYSLVPFTYSHLSISVETDKIHYILLYKYHEEAIGRRT</sequence>
<evidence type="ECO:0000256" key="2">
    <source>
        <dbReference type="ARBA" id="ARBA00022490"/>
    </source>
</evidence>
<name>A0A1V8YUI4_9ENTE</name>
<comment type="similarity">
    <text evidence="8">Belongs to the tRNA(Ile)-lysidine synthase family.</text>
</comment>
<keyword evidence="4 8" id="KW-0819">tRNA processing</keyword>
<dbReference type="Proteomes" id="UP000192477">
    <property type="component" value="Unassembled WGS sequence"/>
</dbReference>
<reference evidence="10 11" key="1">
    <citation type="journal article" date="2017" name="BMC Microbiol.">
        <title>Comparative genomics of Enterococcus spp. isolated from bovine feces.</title>
        <authorList>
            <person name="Beukers A.G."/>
            <person name="Zaheer R."/>
            <person name="Goji N."/>
            <person name="Amoako K.K."/>
            <person name="Chaves A.V."/>
            <person name="Ward M.P."/>
            <person name="McAllister T.A."/>
        </authorList>
    </citation>
    <scope>NUCLEOTIDE SEQUENCE [LARGE SCALE GENOMIC DNA]</scope>
    <source>
        <strain evidence="10 11">F1129D 143</strain>
    </source>
</reference>
<dbReference type="InterPro" id="IPR014729">
    <property type="entry name" value="Rossmann-like_a/b/a_fold"/>
</dbReference>
<dbReference type="SMART" id="SM00977">
    <property type="entry name" value="TilS_C"/>
    <property type="match status" value="1"/>
</dbReference>
<dbReference type="NCBIfam" id="TIGR02432">
    <property type="entry name" value="lysidine_TilS_N"/>
    <property type="match status" value="1"/>
</dbReference>
<dbReference type="NCBIfam" id="TIGR02433">
    <property type="entry name" value="lysidine_TilS_C"/>
    <property type="match status" value="1"/>
</dbReference>
<dbReference type="HAMAP" id="MF_01161">
    <property type="entry name" value="tRNA_Ile_lys_synt"/>
    <property type="match status" value="1"/>
</dbReference>
<comment type="caution">
    <text evidence="10">The sequence shown here is derived from an EMBL/GenBank/DDBJ whole genome shotgun (WGS) entry which is preliminary data.</text>
</comment>
<dbReference type="OrthoDB" id="9807403at2"/>
<evidence type="ECO:0000256" key="3">
    <source>
        <dbReference type="ARBA" id="ARBA00022598"/>
    </source>
</evidence>
<comment type="catalytic activity">
    <reaction evidence="7 8">
        <text>cytidine(34) in tRNA(Ile2) + L-lysine + ATP = lysidine(34) in tRNA(Ile2) + AMP + diphosphate + H(+)</text>
        <dbReference type="Rhea" id="RHEA:43744"/>
        <dbReference type="Rhea" id="RHEA-COMP:10625"/>
        <dbReference type="Rhea" id="RHEA-COMP:10670"/>
        <dbReference type="ChEBI" id="CHEBI:15378"/>
        <dbReference type="ChEBI" id="CHEBI:30616"/>
        <dbReference type="ChEBI" id="CHEBI:32551"/>
        <dbReference type="ChEBI" id="CHEBI:33019"/>
        <dbReference type="ChEBI" id="CHEBI:82748"/>
        <dbReference type="ChEBI" id="CHEBI:83665"/>
        <dbReference type="ChEBI" id="CHEBI:456215"/>
        <dbReference type="EC" id="6.3.4.19"/>
    </reaction>
</comment>
<evidence type="ECO:0000256" key="4">
    <source>
        <dbReference type="ARBA" id="ARBA00022694"/>
    </source>
</evidence>
<keyword evidence="2 8" id="KW-0963">Cytoplasm</keyword>
<dbReference type="PANTHER" id="PTHR43033:SF1">
    <property type="entry name" value="TRNA(ILE)-LYSIDINE SYNTHASE-RELATED"/>
    <property type="match status" value="1"/>
</dbReference>
<dbReference type="Gene3D" id="3.40.50.620">
    <property type="entry name" value="HUPs"/>
    <property type="match status" value="1"/>
</dbReference>
<protein>
    <recommendedName>
        <fullName evidence="8">tRNA(Ile)-lysidine synthase</fullName>
        <ecNumber evidence="8">6.3.4.19</ecNumber>
    </recommendedName>
    <alternativeName>
        <fullName evidence="8">tRNA(Ile)-2-lysyl-cytidine synthase</fullName>
    </alternativeName>
    <alternativeName>
        <fullName evidence="8">tRNA(Ile)-lysidine synthetase</fullName>
    </alternativeName>
</protein>
<dbReference type="EMBL" id="MJEA01000012">
    <property type="protein sequence ID" value="OQO69055.1"/>
    <property type="molecule type" value="Genomic_DNA"/>
</dbReference>
<dbReference type="AlphaFoldDB" id="A0A1V8YUI4"/>
<evidence type="ECO:0000256" key="7">
    <source>
        <dbReference type="ARBA" id="ARBA00048539"/>
    </source>
</evidence>
<organism evidence="10 11">
    <name type="scientific">Enterococcus villorum</name>
    <dbReference type="NCBI Taxonomy" id="112904"/>
    <lineage>
        <taxon>Bacteria</taxon>
        <taxon>Bacillati</taxon>
        <taxon>Bacillota</taxon>
        <taxon>Bacilli</taxon>
        <taxon>Lactobacillales</taxon>
        <taxon>Enterococcaceae</taxon>
        <taxon>Enterococcus</taxon>
    </lineage>
</organism>
<comment type="subcellular location">
    <subcellularLocation>
        <location evidence="1 8">Cytoplasm</location>
    </subcellularLocation>
</comment>
<keyword evidence="6 8" id="KW-0067">ATP-binding</keyword>
<dbReference type="SUPFAM" id="SSF56037">
    <property type="entry name" value="PheT/TilS domain"/>
    <property type="match status" value="1"/>
</dbReference>
<evidence type="ECO:0000256" key="5">
    <source>
        <dbReference type="ARBA" id="ARBA00022741"/>
    </source>
</evidence>
<evidence type="ECO:0000256" key="1">
    <source>
        <dbReference type="ARBA" id="ARBA00004496"/>
    </source>
</evidence>
<evidence type="ECO:0000313" key="10">
    <source>
        <dbReference type="EMBL" id="OQO69055.1"/>
    </source>
</evidence>
<evidence type="ECO:0000259" key="9">
    <source>
        <dbReference type="SMART" id="SM00977"/>
    </source>
</evidence>
<evidence type="ECO:0000256" key="6">
    <source>
        <dbReference type="ARBA" id="ARBA00022840"/>
    </source>
</evidence>
<accession>A0A1V8YUI4</accession>
<dbReference type="GO" id="GO:0005737">
    <property type="term" value="C:cytoplasm"/>
    <property type="evidence" value="ECO:0007669"/>
    <property type="project" value="UniProtKB-SubCell"/>
</dbReference>
<evidence type="ECO:0000313" key="11">
    <source>
        <dbReference type="Proteomes" id="UP000192477"/>
    </source>
</evidence>
<dbReference type="GO" id="GO:0032267">
    <property type="term" value="F:tRNA(Ile)-lysidine synthase activity"/>
    <property type="evidence" value="ECO:0007669"/>
    <property type="project" value="UniProtKB-EC"/>
</dbReference>
<dbReference type="CDD" id="cd01992">
    <property type="entry name" value="TilS_N"/>
    <property type="match status" value="1"/>
</dbReference>
<gene>
    <name evidence="8" type="primary">tilS</name>
    <name evidence="10" type="ORF">BH747_10765</name>
</gene>
<comment type="function">
    <text evidence="8">Ligates lysine onto the cytidine present at position 34 of the AUA codon-specific tRNA(Ile) that contains the anticodon CAU, in an ATP-dependent manner. Cytidine is converted to lysidine, thus changing the amino acid specificity of the tRNA from methionine to isoleucine.</text>
</comment>
<dbReference type="GO" id="GO:0006400">
    <property type="term" value="P:tRNA modification"/>
    <property type="evidence" value="ECO:0007669"/>
    <property type="project" value="UniProtKB-UniRule"/>
</dbReference>
<feature type="domain" description="Lysidine-tRNA(Ile) synthetase C-terminal" evidence="9">
    <location>
        <begin position="393"/>
        <end position="467"/>
    </location>
</feature>
<feature type="binding site" evidence="8">
    <location>
        <begin position="36"/>
        <end position="41"/>
    </location>
    <ligand>
        <name>ATP</name>
        <dbReference type="ChEBI" id="CHEBI:30616"/>
    </ligand>
</feature>
<keyword evidence="5 8" id="KW-0547">Nucleotide-binding</keyword>
<dbReference type="Pfam" id="PF01171">
    <property type="entry name" value="ATP_bind_3"/>
    <property type="match status" value="1"/>
</dbReference>
<dbReference type="InterPro" id="IPR012796">
    <property type="entry name" value="Lysidine-tRNA-synth_C"/>
</dbReference>
<dbReference type="STRING" id="112904.BH747_10765"/>
<dbReference type="InterPro" id="IPR012795">
    <property type="entry name" value="tRNA_Ile_lys_synt_N"/>
</dbReference>
<dbReference type="InterPro" id="IPR011063">
    <property type="entry name" value="TilS/TtcA_N"/>
</dbReference>
<dbReference type="EC" id="6.3.4.19" evidence="8"/>
<dbReference type="InterPro" id="IPR012094">
    <property type="entry name" value="tRNA_Ile_lys_synt"/>
</dbReference>
<dbReference type="SUPFAM" id="SSF52402">
    <property type="entry name" value="Adenine nucleotide alpha hydrolases-like"/>
    <property type="match status" value="1"/>
</dbReference>
<proteinExistence type="inferred from homology"/>
<dbReference type="RefSeq" id="WP_081184462.1">
    <property type="nucleotide sequence ID" value="NZ_MJEA01000012.1"/>
</dbReference>
<dbReference type="PANTHER" id="PTHR43033">
    <property type="entry name" value="TRNA(ILE)-LYSIDINE SYNTHASE-RELATED"/>
    <property type="match status" value="1"/>
</dbReference>
<evidence type="ECO:0000256" key="8">
    <source>
        <dbReference type="HAMAP-Rule" id="MF_01161"/>
    </source>
</evidence>